<dbReference type="AlphaFoldDB" id="A0A224XWJ0"/>
<evidence type="ECO:0000256" key="4">
    <source>
        <dbReference type="ARBA" id="ARBA00034121"/>
    </source>
</evidence>
<dbReference type="Pfam" id="PF03973">
    <property type="entry name" value="Triabin"/>
    <property type="match status" value="1"/>
</dbReference>
<keyword evidence="2" id="KW-0964">Secreted</keyword>
<accession>A0A224XWJ0</accession>
<dbReference type="GO" id="GO:0030682">
    <property type="term" value="P:symbiont-mediated perturbation of host defenses"/>
    <property type="evidence" value="ECO:0007669"/>
    <property type="project" value="InterPro"/>
</dbReference>
<dbReference type="GO" id="GO:0005576">
    <property type="term" value="C:extracellular region"/>
    <property type="evidence" value="ECO:0007669"/>
    <property type="project" value="UniProtKB-SubCell"/>
</dbReference>
<protein>
    <submittedName>
        <fullName evidence="6">Putative triabin</fullName>
    </submittedName>
</protein>
<name>A0A224XWJ0_9HEMI</name>
<dbReference type="EMBL" id="GFTR01003534">
    <property type="protein sequence ID" value="JAW12892.1"/>
    <property type="molecule type" value="Transcribed_RNA"/>
</dbReference>
<evidence type="ECO:0000256" key="2">
    <source>
        <dbReference type="ARBA" id="ARBA00022525"/>
    </source>
</evidence>
<dbReference type="InterPro" id="IPR012674">
    <property type="entry name" value="Calycin"/>
</dbReference>
<comment type="subcellular location">
    <subcellularLocation>
        <location evidence="1">Secreted</location>
    </subcellularLocation>
</comment>
<evidence type="ECO:0000256" key="1">
    <source>
        <dbReference type="ARBA" id="ARBA00004613"/>
    </source>
</evidence>
<comment type="similarity">
    <text evidence="4">Belongs to the calycin superfamily. Triabin family.</text>
</comment>
<feature type="chain" id="PRO_5012827210" evidence="5">
    <location>
        <begin position="19"/>
        <end position="210"/>
    </location>
</feature>
<evidence type="ECO:0000313" key="6">
    <source>
        <dbReference type="EMBL" id="JAW12892.1"/>
    </source>
</evidence>
<proteinExistence type="inferred from homology"/>
<dbReference type="Gene3D" id="2.40.128.20">
    <property type="match status" value="1"/>
</dbReference>
<dbReference type="SUPFAM" id="SSF50814">
    <property type="entry name" value="Lipocalins"/>
    <property type="match status" value="1"/>
</dbReference>
<sequence>MKTIIAVSFLGIVMNAVAQESKGQGCNRPAMAGFDFAKYLKMPPAYQTHTEKAPSPPVVCRITETKQTSDGKVDSITYDFYKFGPGTSIYYSEEHCNIDVKSMKGGQFSADCSVTNDTYLDDQELLKDEVDKVYMSVLDTDYQNYAILYRCYDDGEHGIFDDILVLKTNRKAKSGLVKRALQKVGKDLKSFTRRNKNAYCDKILDKKRKM</sequence>
<evidence type="ECO:0000256" key="3">
    <source>
        <dbReference type="ARBA" id="ARBA00022729"/>
    </source>
</evidence>
<keyword evidence="3 5" id="KW-0732">Signal</keyword>
<dbReference type="InterPro" id="IPR005657">
    <property type="entry name" value="Triabi/Procalin"/>
</dbReference>
<organism evidence="6">
    <name type="scientific">Panstrongylus lignarius</name>
    <dbReference type="NCBI Taxonomy" id="156445"/>
    <lineage>
        <taxon>Eukaryota</taxon>
        <taxon>Metazoa</taxon>
        <taxon>Ecdysozoa</taxon>
        <taxon>Arthropoda</taxon>
        <taxon>Hexapoda</taxon>
        <taxon>Insecta</taxon>
        <taxon>Pterygota</taxon>
        <taxon>Neoptera</taxon>
        <taxon>Paraneoptera</taxon>
        <taxon>Hemiptera</taxon>
        <taxon>Heteroptera</taxon>
        <taxon>Panheteroptera</taxon>
        <taxon>Cimicomorpha</taxon>
        <taxon>Reduviidae</taxon>
        <taxon>Triatominae</taxon>
        <taxon>Panstrongylus</taxon>
    </lineage>
</organism>
<evidence type="ECO:0000256" key="5">
    <source>
        <dbReference type="SAM" id="SignalP"/>
    </source>
</evidence>
<feature type="signal peptide" evidence="5">
    <location>
        <begin position="1"/>
        <end position="18"/>
    </location>
</feature>
<reference evidence="6" key="1">
    <citation type="journal article" date="2018" name="PLoS Negl. Trop. Dis.">
        <title>An insight into the salivary gland and fat body transcriptome of Panstrongylus lignarius (Hemiptera: Heteroptera), the main vector of Chagas disease in Peru.</title>
        <authorList>
            <person name="Nevoa J.C."/>
            <person name="Mendes M.T."/>
            <person name="da Silva M.V."/>
            <person name="Soares S.C."/>
            <person name="Oliveira C.J.F."/>
            <person name="Ribeiro J.M.C."/>
        </authorList>
    </citation>
    <scope>NUCLEOTIDE SEQUENCE</scope>
</reference>